<sequence length="270" mass="30178">MISMYVCRRQSSSFKSADSHIAFDARYRDPVLMLLRLNSSDILNTCLVDISTGQTLYKVATVVQETSQSLDEDLEDGSRVDPLNISGPCFSSSFSQECTLGEVVSSTVTATVRPRPSASVTIRRTQVHNNAGKLVAEIIWRGRRPDITIGQERIQNLSKLFNTSDAKIIPDTLAIPSRFDSNLIWTATANSLTVCARFHSLPNTNKLLTLLTSLYQLVDYNSNKLRGAFLQNSIRCTQLLYQYYRPGHSVIEPIYVQIQHKASISVIRDA</sequence>
<proteinExistence type="predicted"/>
<dbReference type="Proteomes" id="UP000799118">
    <property type="component" value="Unassembled WGS sequence"/>
</dbReference>
<dbReference type="AlphaFoldDB" id="A0A6A4H7N5"/>
<accession>A0A6A4H7N5</accession>
<evidence type="ECO:0000313" key="1">
    <source>
        <dbReference type="EMBL" id="KAE9394081.1"/>
    </source>
</evidence>
<reference evidence="1" key="1">
    <citation type="journal article" date="2019" name="Environ. Microbiol.">
        <title>Fungal ecological strategies reflected in gene transcription - a case study of two litter decomposers.</title>
        <authorList>
            <person name="Barbi F."/>
            <person name="Kohler A."/>
            <person name="Barry K."/>
            <person name="Baskaran P."/>
            <person name="Daum C."/>
            <person name="Fauchery L."/>
            <person name="Ihrmark K."/>
            <person name="Kuo A."/>
            <person name="LaButti K."/>
            <person name="Lipzen A."/>
            <person name="Morin E."/>
            <person name="Grigoriev I.V."/>
            <person name="Henrissat B."/>
            <person name="Lindahl B."/>
            <person name="Martin F."/>
        </authorList>
    </citation>
    <scope>NUCLEOTIDE SEQUENCE</scope>
    <source>
        <strain evidence="1">JB14</strain>
    </source>
</reference>
<protein>
    <submittedName>
        <fullName evidence="1">Uncharacterized protein</fullName>
    </submittedName>
</protein>
<dbReference type="EMBL" id="ML769557">
    <property type="protein sequence ID" value="KAE9394081.1"/>
    <property type="molecule type" value="Genomic_DNA"/>
</dbReference>
<gene>
    <name evidence="1" type="ORF">BT96DRAFT_197530</name>
</gene>
<keyword evidence="2" id="KW-1185">Reference proteome</keyword>
<evidence type="ECO:0000313" key="2">
    <source>
        <dbReference type="Proteomes" id="UP000799118"/>
    </source>
</evidence>
<name>A0A6A4H7N5_9AGAR</name>
<dbReference type="OrthoDB" id="3258136at2759"/>
<organism evidence="1 2">
    <name type="scientific">Gymnopus androsaceus JB14</name>
    <dbReference type="NCBI Taxonomy" id="1447944"/>
    <lineage>
        <taxon>Eukaryota</taxon>
        <taxon>Fungi</taxon>
        <taxon>Dikarya</taxon>
        <taxon>Basidiomycota</taxon>
        <taxon>Agaricomycotina</taxon>
        <taxon>Agaricomycetes</taxon>
        <taxon>Agaricomycetidae</taxon>
        <taxon>Agaricales</taxon>
        <taxon>Marasmiineae</taxon>
        <taxon>Omphalotaceae</taxon>
        <taxon>Gymnopus</taxon>
    </lineage>
</organism>